<evidence type="ECO:0000256" key="1">
    <source>
        <dbReference type="SAM" id="MobiDB-lite"/>
    </source>
</evidence>
<feature type="region of interest" description="Disordered" evidence="1">
    <location>
        <begin position="1"/>
        <end position="35"/>
    </location>
</feature>
<name>A0A1B8Y7V1_XENTR</name>
<dbReference type="AlphaFoldDB" id="A0A1B8Y7V1"/>
<proteinExistence type="predicted"/>
<accession>A0A1B8Y7V1</accession>
<gene>
    <name evidence="2" type="ORF">XENTR_v90029771mg</name>
</gene>
<organism evidence="2">
    <name type="scientific">Xenopus tropicalis</name>
    <name type="common">Western clawed frog</name>
    <name type="synonym">Silurana tropicalis</name>
    <dbReference type="NCBI Taxonomy" id="8364"/>
    <lineage>
        <taxon>Eukaryota</taxon>
        <taxon>Metazoa</taxon>
        <taxon>Chordata</taxon>
        <taxon>Craniata</taxon>
        <taxon>Vertebrata</taxon>
        <taxon>Euteleostomi</taxon>
        <taxon>Amphibia</taxon>
        <taxon>Batrachia</taxon>
        <taxon>Anura</taxon>
        <taxon>Pipoidea</taxon>
        <taxon>Pipidae</taxon>
        <taxon>Xenopodinae</taxon>
        <taxon>Xenopus</taxon>
        <taxon>Silurana</taxon>
    </lineage>
</organism>
<dbReference type="EMBL" id="KV460389">
    <property type="protein sequence ID" value="OCA19084.1"/>
    <property type="molecule type" value="Genomic_DNA"/>
</dbReference>
<reference evidence="2" key="3">
    <citation type="submission" date="2016-05" db="EMBL/GenBank/DDBJ databases">
        <title>WGS assembly of Xenopus tropicalis.</title>
        <authorList>
            <person name="Sessions A."/>
            <person name="Jenkins J."/>
            <person name="Mitros T."/>
            <person name="Lyons J.T."/>
            <person name="Dichmann D.S."/>
            <person name="Robert J."/>
            <person name="Harland R.M."/>
            <person name="Rokhsar D.S."/>
        </authorList>
    </citation>
    <scope>NUCLEOTIDE SEQUENCE</scope>
    <source>
        <strain evidence="2">Nigerian</strain>
    </source>
</reference>
<reference evidence="2" key="1">
    <citation type="submission" date="2009-11" db="EMBL/GenBank/DDBJ databases">
        <authorList>
            <consortium name="US DOE Joint Genome Institute (JGI-PGF)"/>
            <person name="Ottilar R."/>
            <person name="Schmutz J."/>
            <person name="Salamov A."/>
            <person name="Cheng J.F."/>
            <person name="Lucas S."/>
            <person name="Pitluck S."/>
            <person name="Gundlach H."/>
            <person name="Guo Y."/>
            <person name="Haberer G."/>
            <person name="Nasrallah J."/>
            <person name="Mayer K.F.X."/>
            <person name="van de Peer Y."/>
            <person name="Weigel D."/>
            <person name="Grigoriev I.V."/>
        </authorList>
    </citation>
    <scope>NUCLEOTIDE SEQUENCE</scope>
    <source>
        <strain evidence="2">Nigerian</strain>
    </source>
</reference>
<sequence length="165" mass="18921">MASKTNVKTYEKGYRKNGKQQDSDASNISLPHKPTSLKTPLTEDYSLFAVEVARLINPVIEVTIEKAIDKLQINITNIFEQLNQPRETIQKVKMLDLEGKRILIFQDYSFFLSQKRKEFSKVCQALINSNINFSLMYPAKLKIVLPSGTRIFNDPLEASTFVNYL</sequence>
<protein>
    <submittedName>
        <fullName evidence="2">Uncharacterized protein</fullName>
    </submittedName>
</protein>
<feature type="compositionally biased region" description="Basic and acidic residues" evidence="1">
    <location>
        <begin position="9"/>
        <end position="22"/>
    </location>
</feature>
<dbReference type="Gene3D" id="3.30.250.20">
    <property type="entry name" value="L1 transposable element, C-terminal domain"/>
    <property type="match status" value="1"/>
</dbReference>
<evidence type="ECO:0000313" key="2">
    <source>
        <dbReference type="EMBL" id="OCA19084.1"/>
    </source>
</evidence>
<reference evidence="2" key="2">
    <citation type="journal article" date="2010" name="Science">
        <title>The genome of the Western clawed frog Xenopus tropicalis.</title>
        <authorList>
            <person name="Hellsten U."/>
            <person name="Harland R.M."/>
            <person name="Gilchrist M.J."/>
            <person name="Hendrix D."/>
            <person name="Jurka J."/>
            <person name="Kapitonov V."/>
            <person name="Ovcharenko I."/>
            <person name="Putnam N.H."/>
            <person name="Shu S."/>
            <person name="Taher L."/>
            <person name="Blitz I.L."/>
            <person name="Blumberg B."/>
            <person name="Dichmann D.S."/>
            <person name="Dubchak I."/>
            <person name="Amaya E."/>
            <person name="Detter J.C."/>
            <person name="Fletcher R."/>
            <person name="Gerhard D.S."/>
            <person name="Goodstein D."/>
            <person name="Graves T."/>
            <person name="Grigoriev I.V."/>
            <person name="Grimwood J."/>
            <person name="Kawashima T."/>
            <person name="Lindquist E."/>
            <person name="Lucas S.M."/>
            <person name="Mead P.E."/>
            <person name="Mitros T."/>
            <person name="Ogino H."/>
            <person name="Ohta Y."/>
            <person name="Poliakov A.V."/>
            <person name="Pollet N."/>
            <person name="Robert J."/>
            <person name="Salamov A."/>
            <person name="Sater A.K."/>
            <person name="Schmutz J."/>
            <person name="Terry A."/>
            <person name="Vize P.D."/>
            <person name="Warren W.C."/>
            <person name="Wells D."/>
            <person name="Wills A."/>
            <person name="Wilson R.K."/>
            <person name="Zimmerman L.B."/>
            <person name="Zorn A.M."/>
            <person name="Grainger R."/>
            <person name="Grammer T."/>
            <person name="Khokha M.K."/>
            <person name="Richardson P.M."/>
            <person name="Rokhsar D.S."/>
        </authorList>
    </citation>
    <scope>NUCLEOTIDE SEQUENCE [LARGE SCALE GENOMIC DNA]</scope>
    <source>
        <strain evidence="2">Nigerian</strain>
    </source>
</reference>
<dbReference type="InterPro" id="IPR042566">
    <property type="entry name" value="L1_C"/>
</dbReference>